<reference evidence="9" key="1">
    <citation type="submission" date="2015-01" db="EMBL/GenBank/DDBJ databases">
        <authorList>
            <person name="Aksoy S."/>
            <person name="Warren W."/>
            <person name="Wilson R.K."/>
        </authorList>
    </citation>
    <scope>NUCLEOTIDE SEQUENCE [LARGE SCALE GENOMIC DNA]</scope>
    <source>
        <strain evidence="9">IAEA</strain>
    </source>
</reference>
<dbReference type="InterPro" id="IPR023333">
    <property type="entry name" value="Proteasome_suB-type"/>
</dbReference>
<dbReference type="InterPro" id="IPR016050">
    <property type="entry name" value="Proteasome_bsu_CS"/>
</dbReference>
<keyword evidence="7" id="KW-0472">Membrane</keyword>
<dbReference type="VEuPathDB" id="VectorBase:GPPI029050"/>
<evidence type="ECO:0000256" key="7">
    <source>
        <dbReference type="SAM" id="Phobius"/>
    </source>
</evidence>
<keyword evidence="1 6" id="KW-0963">Cytoplasm</keyword>
<dbReference type="FunFam" id="3.60.20.10:FF:000027">
    <property type="entry name" value="Proteasome subunit beta type-6"/>
    <property type="match status" value="1"/>
</dbReference>
<evidence type="ECO:0000256" key="3">
    <source>
        <dbReference type="ARBA" id="ARBA00023242"/>
    </source>
</evidence>
<dbReference type="InterPro" id="IPR029055">
    <property type="entry name" value="Ntn_hydrolases_N"/>
</dbReference>
<dbReference type="GO" id="GO:0051603">
    <property type="term" value="P:proteolysis involved in protein catabolic process"/>
    <property type="evidence" value="ECO:0007669"/>
    <property type="project" value="InterPro"/>
</dbReference>
<dbReference type="PROSITE" id="PS00854">
    <property type="entry name" value="PROTEASOME_BETA_1"/>
    <property type="match status" value="1"/>
</dbReference>
<evidence type="ECO:0000256" key="2">
    <source>
        <dbReference type="ARBA" id="ARBA00022942"/>
    </source>
</evidence>
<dbReference type="EnsemblMetazoa" id="GPPI029050-RA">
    <property type="protein sequence ID" value="GPPI029050-PA"/>
    <property type="gene ID" value="GPPI029050"/>
</dbReference>
<dbReference type="Gene3D" id="3.60.20.10">
    <property type="entry name" value="Glutamine Phosphoribosylpyrophosphate, subunit 1, domain 1"/>
    <property type="match status" value="1"/>
</dbReference>
<dbReference type="PANTHER" id="PTHR32194">
    <property type="entry name" value="METALLOPROTEASE TLDD"/>
    <property type="match status" value="1"/>
</dbReference>
<dbReference type="PROSITE" id="PS51476">
    <property type="entry name" value="PROTEASOME_BETA_2"/>
    <property type="match status" value="1"/>
</dbReference>
<evidence type="ECO:0000313" key="9">
    <source>
        <dbReference type="Proteomes" id="UP000092460"/>
    </source>
</evidence>
<dbReference type="SUPFAM" id="SSF56235">
    <property type="entry name" value="N-terminal nucleophile aminohydrolases (Ntn hydrolases)"/>
    <property type="match status" value="1"/>
</dbReference>
<keyword evidence="3 6" id="KW-0539">Nucleus</keyword>
<feature type="transmembrane region" description="Helical" evidence="7">
    <location>
        <begin position="272"/>
        <end position="291"/>
    </location>
</feature>
<evidence type="ECO:0000256" key="1">
    <source>
        <dbReference type="ARBA" id="ARBA00022490"/>
    </source>
</evidence>
<comment type="function">
    <text evidence="4">Non-catalytic component of the proteasome, a multicatalytic proteinase complex which is characterized by its ability to cleave peptides with Arg, Phe, Tyr, Leu, and Glu adjacent to the leaving group at neutral or slightly basic pH. The proteasome has an ATP-dependent proteolytic activity.</text>
</comment>
<comment type="subunit">
    <text evidence="6">Component of the proteasome complex.</text>
</comment>
<comment type="subunit">
    <text evidence="5">The 26S proteasome consists of a 20S proteasome core and two 19S regulatory subunits. The 20S proteasome core is composed of 28 subunits that are arranged in four stacked rings, resulting in a barrel-shaped structure. The two end rings are each formed by seven alpha subunits, and the two central rings are each formed by seven beta subunits. The catalytic chamber with the active sites is on the inside of the barrel.</text>
</comment>
<dbReference type="STRING" id="67801.A0A1B0BG92"/>
<reference evidence="8" key="2">
    <citation type="submission" date="2020-05" db="UniProtKB">
        <authorList>
            <consortium name="EnsemblMetazoa"/>
        </authorList>
    </citation>
    <scope>IDENTIFICATION</scope>
    <source>
        <strain evidence="8">IAEA</strain>
    </source>
</reference>
<comment type="function">
    <text evidence="6">Component of the proteasome, a multicatalytic proteinase complex which is characterized by its ability to cleave peptides with Arg, Phe, Tyr, Leu, and Glu adjacent to the leaving group at neutral or slightly basic pH. The proteasome has an ATP-dependent proteolytic activity.</text>
</comment>
<evidence type="ECO:0000256" key="4">
    <source>
        <dbReference type="ARBA" id="ARBA00024953"/>
    </source>
</evidence>
<dbReference type="GO" id="GO:0005634">
    <property type="term" value="C:nucleus"/>
    <property type="evidence" value="ECO:0007669"/>
    <property type="project" value="UniProtKB-SubCell"/>
</dbReference>
<protein>
    <recommendedName>
        <fullName evidence="6">Proteasome subunit beta</fullName>
    </recommendedName>
</protein>
<evidence type="ECO:0000313" key="8">
    <source>
        <dbReference type="EnsemblMetazoa" id="GPPI029050-PA"/>
    </source>
</evidence>
<dbReference type="PANTHER" id="PTHR32194:SF2">
    <property type="entry name" value="PROTEASOME SUBUNIT BETA TYPE-1"/>
    <property type="match status" value="1"/>
</dbReference>
<dbReference type="Pfam" id="PF00227">
    <property type="entry name" value="Proteasome"/>
    <property type="match status" value="1"/>
</dbReference>
<dbReference type="GO" id="GO:0005839">
    <property type="term" value="C:proteasome core complex"/>
    <property type="evidence" value="ECO:0007669"/>
    <property type="project" value="InterPro"/>
</dbReference>
<dbReference type="AlphaFoldDB" id="A0A1B0BG92"/>
<organism evidence="8 9">
    <name type="scientific">Glossina palpalis gambiensis</name>
    <dbReference type="NCBI Taxonomy" id="67801"/>
    <lineage>
        <taxon>Eukaryota</taxon>
        <taxon>Metazoa</taxon>
        <taxon>Ecdysozoa</taxon>
        <taxon>Arthropoda</taxon>
        <taxon>Hexapoda</taxon>
        <taxon>Insecta</taxon>
        <taxon>Pterygota</taxon>
        <taxon>Neoptera</taxon>
        <taxon>Endopterygota</taxon>
        <taxon>Diptera</taxon>
        <taxon>Brachycera</taxon>
        <taxon>Muscomorpha</taxon>
        <taxon>Hippoboscoidea</taxon>
        <taxon>Glossinidae</taxon>
        <taxon>Glossina</taxon>
    </lineage>
</organism>
<keyword evidence="7" id="KW-0812">Transmembrane</keyword>
<proteinExistence type="inferred from homology"/>
<comment type="subcellular location">
    <subcellularLocation>
        <location evidence="6">Cytoplasm</location>
    </subcellularLocation>
    <subcellularLocation>
        <location evidence="6">Nucleus</location>
    </subcellularLocation>
</comment>
<sequence length="292" mass="32742">MDISYNNQSSKIQIPDVKRYDFQPYESNGGSIVAVAGDGFAVIAADTRLSSDYTIHTRNQNKLFPLTTKIVLGSTGCWSDTLALTSLVQIRMKMYEQEHMKIMPTEAAAHMLSILMYNRRFFPYYVSNILVGLDIESKGVVYSYDPIGHCEKSMYKASGSAGSLLQPVLDSQLGMKNTVPQKCSPFVEFNKERAVRVVSDAFVSAAERDIYTGDTVAIDIITQDGCERKNQFLTKGSKHSWAEEFMIFTSADQIFNPFVKYVRLRSLQSKNIYINVNAFLTVIVVVVVTVIL</sequence>
<comment type="similarity">
    <text evidence="6">Belongs to the peptidase T1B family.</text>
</comment>
<dbReference type="GO" id="GO:0005737">
    <property type="term" value="C:cytoplasm"/>
    <property type="evidence" value="ECO:0007669"/>
    <property type="project" value="UniProtKB-SubCell"/>
</dbReference>
<evidence type="ECO:0000256" key="6">
    <source>
        <dbReference type="RuleBase" id="RU004203"/>
    </source>
</evidence>
<dbReference type="CDD" id="cd03757">
    <property type="entry name" value="proteasome_beta_type_1"/>
    <property type="match status" value="1"/>
</dbReference>
<evidence type="ECO:0000256" key="5">
    <source>
        <dbReference type="ARBA" id="ARBA00026071"/>
    </source>
</evidence>
<dbReference type="InterPro" id="IPR001353">
    <property type="entry name" value="Proteasome_sua/b"/>
</dbReference>
<dbReference type="Proteomes" id="UP000092460">
    <property type="component" value="Unassembled WGS sequence"/>
</dbReference>
<keyword evidence="7" id="KW-1133">Transmembrane helix</keyword>
<keyword evidence="9" id="KW-1185">Reference proteome</keyword>
<dbReference type="EMBL" id="JXJN01013812">
    <property type="status" value="NOT_ANNOTATED_CDS"/>
    <property type="molecule type" value="Genomic_DNA"/>
</dbReference>
<keyword evidence="2 6" id="KW-0647">Proteasome</keyword>
<accession>A0A1B0BG92</accession>
<name>A0A1B0BG92_9MUSC</name>